<feature type="region of interest" description="Disordered" evidence="1">
    <location>
        <begin position="257"/>
        <end position="293"/>
    </location>
</feature>
<reference evidence="3" key="1">
    <citation type="submission" date="2021-01" db="EMBL/GenBank/DDBJ databases">
        <authorList>
            <person name="Corre E."/>
            <person name="Pelletier E."/>
            <person name="Niang G."/>
            <person name="Scheremetjew M."/>
            <person name="Finn R."/>
            <person name="Kale V."/>
            <person name="Holt S."/>
            <person name="Cochrane G."/>
            <person name="Meng A."/>
            <person name="Brown T."/>
            <person name="Cohen L."/>
        </authorList>
    </citation>
    <scope>NUCLEOTIDE SEQUENCE</scope>
    <source>
        <strain evidence="3">OF101</strain>
    </source>
</reference>
<keyword evidence="2" id="KW-1133">Transmembrane helix</keyword>
<dbReference type="AlphaFoldDB" id="A0A7S1QIW9"/>
<gene>
    <name evidence="3" type="ORF">ACAT0790_LOCUS26583</name>
</gene>
<feature type="transmembrane region" description="Helical" evidence="2">
    <location>
        <begin position="190"/>
        <end position="214"/>
    </location>
</feature>
<feature type="transmembrane region" description="Helical" evidence="2">
    <location>
        <begin position="56"/>
        <end position="75"/>
    </location>
</feature>
<evidence type="ECO:0000256" key="2">
    <source>
        <dbReference type="SAM" id="Phobius"/>
    </source>
</evidence>
<evidence type="ECO:0000313" key="3">
    <source>
        <dbReference type="EMBL" id="CAD9140280.1"/>
    </source>
</evidence>
<proteinExistence type="predicted"/>
<dbReference type="EMBL" id="HBGE01044119">
    <property type="protein sequence ID" value="CAD9140280.1"/>
    <property type="molecule type" value="Transcribed_RNA"/>
</dbReference>
<name>A0A7S1QIW9_ALECA</name>
<evidence type="ECO:0000256" key="1">
    <source>
        <dbReference type="SAM" id="MobiDB-lite"/>
    </source>
</evidence>
<keyword evidence="2" id="KW-0472">Membrane</keyword>
<keyword evidence="2" id="KW-0812">Transmembrane</keyword>
<accession>A0A7S1QIW9</accession>
<organism evidence="3">
    <name type="scientific">Alexandrium catenella</name>
    <name type="common">Red tide dinoflagellate</name>
    <name type="synonym">Gonyaulax catenella</name>
    <dbReference type="NCBI Taxonomy" id="2925"/>
    <lineage>
        <taxon>Eukaryota</taxon>
        <taxon>Sar</taxon>
        <taxon>Alveolata</taxon>
        <taxon>Dinophyceae</taxon>
        <taxon>Gonyaulacales</taxon>
        <taxon>Pyrocystaceae</taxon>
        <taxon>Alexandrium</taxon>
    </lineage>
</organism>
<protein>
    <submittedName>
        <fullName evidence="3">Uncharacterized protein</fullName>
    </submittedName>
</protein>
<sequence>MIYIFNFFRDICGLPGRLCTECGKLCDQCHCTICQEACVSLSGCCSNFLDKPLASYVVISGLMSLFEIALCVSSMNARSLGGCRGTSHALGVGIRSWLVVQIGFAGLNLLFAPYFQGRVWENLKDKVQSMGAGTRGTIGKDVVQSSFKDVFLHDFGVLFYFFALIASFFWSVNGANFAQNHGLYCNPDGMVAWAASIGSSLFWVAILYSLTWYWCSCCAKSVNPEKLRLDIEARPAVPAYPVAAGREGASPSQALYYSGGGRGGTQGNLVQPPAGPQYMPVAQGQVVRPGSKR</sequence>
<feature type="transmembrane region" description="Helical" evidence="2">
    <location>
        <begin position="157"/>
        <end position="178"/>
    </location>
</feature>
<feature type="transmembrane region" description="Helical" evidence="2">
    <location>
        <begin position="96"/>
        <end position="115"/>
    </location>
</feature>